<sequence>MTLIYQGRQLKLHKRATCLLELLKEAQRRQALFEKDLSLWRKGTYDEPLRLMSKEEDILIKVARMNEVQKRILKSYHFLILDLYEITDQFMLPVNTFL</sequence>
<name>A0A6J7WPE3_9CAUD</name>
<reference evidence="1" key="1">
    <citation type="submission" date="2020-05" db="EMBL/GenBank/DDBJ databases">
        <authorList>
            <person name="Chiriac C."/>
            <person name="Salcher M."/>
            <person name="Ghai R."/>
            <person name="Kavagutti S V."/>
        </authorList>
    </citation>
    <scope>NUCLEOTIDE SEQUENCE</scope>
</reference>
<organism evidence="1">
    <name type="scientific">uncultured Caudovirales phage</name>
    <dbReference type="NCBI Taxonomy" id="2100421"/>
    <lineage>
        <taxon>Viruses</taxon>
        <taxon>Duplodnaviria</taxon>
        <taxon>Heunggongvirae</taxon>
        <taxon>Uroviricota</taxon>
        <taxon>Caudoviricetes</taxon>
        <taxon>Peduoviridae</taxon>
        <taxon>Maltschvirus</taxon>
        <taxon>Maltschvirus maltsch</taxon>
    </lineage>
</organism>
<gene>
    <name evidence="1" type="ORF">UFOVP213_31</name>
</gene>
<evidence type="ECO:0000313" key="1">
    <source>
        <dbReference type="EMBL" id="CAB5218565.1"/>
    </source>
</evidence>
<accession>A0A6J7WPE3</accession>
<dbReference type="EMBL" id="LR798258">
    <property type="protein sequence ID" value="CAB5218565.1"/>
    <property type="molecule type" value="Genomic_DNA"/>
</dbReference>
<protein>
    <submittedName>
        <fullName evidence="1">Uncharacterized protein</fullName>
    </submittedName>
</protein>
<proteinExistence type="predicted"/>